<dbReference type="SMART" id="SM00342">
    <property type="entry name" value="HTH_ARAC"/>
    <property type="match status" value="1"/>
</dbReference>
<dbReference type="SUPFAM" id="SSF51215">
    <property type="entry name" value="Regulatory protein AraC"/>
    <property type="match status" value="1"/>
</dbReference>
<protein>
    <submittedName>
        <fullName evidence="5">AraC-like DNA-binding protein</fullName>
    </submittedName>
</protein>
<dbReference type="EMBL" id="JACIER010000002">
    <property type="protein sequence ID" value="MBB4042697.1"/>
    <property type="molecule type" value="Genomic_DNA"/>
</dbReference>
<dbReference type="AlphaFoldDB" id="A0A840CRR0"/>
<dbReference type="InterPro" id="IPR003313">
    <property type="entry name" value="AraC-bd"/>
</dbReference>
<dbReference type="Proteomes" id="UP000560658">
    <property type="component" value="Unassembled WGS sequence"/>
</dbReference>
<evidence type="ECO:0000256" key="2">
    <source>
        <dbReference type="ARBA" id="ARBA00023125"/>
    </source>
</evidence>
<comment type="caution">
    <text evidence="5">The sequence shown here is derived from an EMBL/GenBank/DDBJ whole genome shotgun (WGS) entry which is preliminary data.</text>
</comment>
<name>A0A840CRR0_9BACE</name>
<dbReference type="GO" id="GO:0043565">
    <property type="term" value="F:sequence-specific DNA binding"/>
    <property type="evidence" value="ECO:0007669"/>
    <property type="project" value="InterPro"/>
</dbReference>
<dbReference type="Gene3D" id="1.10.10.60">
    <property type="entry name" value="Homeodomain-like"/>
    <property type="match status" value="1"/>
</dbReference>
<evidence type="ECO:0000256" key="1">
    <source>
        <dbReference type="ARBA" id="ARBA00023015"/>
    </source>
</evidence>
<dbReference type="GO" id="GO:0003700">
    <property type="term" value="F:DNA-binding transcription factor activity"/>
    <property type="evidence" value="ECO:0007669"/>
    <property type="project" value="InterPro"/>
</dbReference>
<keyword evidence="1" id="KW-0805">Transcription regulation</keyword>
<dbReference type="PANTHER" id="PTHR43280:SF32">
    <property type="entry name" value="TRANSCRIPTIONAL REGULATORY PROTEIN"/>
    <property type="match status" value="1"/>
</dbReference>
<feature type="domain" description="HTH araC/xylS-type" evidence="4">
    <location>
        <begin position="183"/>
        <end position="281"/>
    </location>
</feature>
<keyword evidence="6" id="KW-1185">Reference proteome</keyword>
<proteinExistence type="predicted"/>
<evidence type="ECO:0000259" key="4">
    <source>
        <dbReference type="PROSITE" id="PS01124"/>
    </source>
</evidence>
<dbReference type="Pfam" id="PF02311">
    <property type="entry name" value="AraC_binding"/>
    <property type="match status" value="1"/>
</dbReference>
<accession>A0A840CRR0</accession>
<dbReference type="InterPro" id="IPR037923">
    <property type="entry name" value="HTH-like"/>
</dbReference>
<gene>
    <name evidence="5" type="ORF">GGR06_000462</name>
</gene>
<keyword evidence="3" id="KW-0804">Transcription</keyword>
<dbReference type="SUPFAM" id="SSF46689">
    <property type="entry name" value="Homeodomain-like"/>
    <property type="match status" value="1"/>
</dbReference>
<dbReference type="PROSITE" id="PS01124">
    <property type="entry name" value="HTH_ARAC_FAMILY_2"/>
    <property type="match status" value="1"/>
</dbReference>
<dbReference type="Pfam" id="PF12833">
    <property type="entry name" value="HTH_18"/>
    <property type="match status" value="1"/>
</dbReference>
<dbReference type="InterPro" id="IPR018060">
    <property type="entry name" value="HTH_AraC"/>
</dbReference>
<organism evidence="5 6">
    <name type="scientific">Bacteroides reticulotermitis</name>
    <dbReference type="NCBI Taxonomy" id="1133319"/>
    <lineage>
        <taxon>Bacteria</taxon>
        <taxon>Pseudomonadati</taxon>
        <taxon>Bacteroidota</taxon>
        <taxon>Bacteroidia</taxon>
        <taxon>Bacteroidales</taxon>
        <taxon>Bacteroidaceae</taxon>
        <taxon>Bacteroides</taxon>
    </lineage>
</organism>
<keyword evidence="2" id="KW-0238">DNA-binding</keyword>
<dbReference type="RefSeq" id="WP_044164357.1">
    <property type="nucleotide sequence ID" value="NZ_JACIER010000002.1"/>
</dbReference>
<evidence type="ECO:0000313" key="6">
    <source>
        <dbReference type="Proteomes" id="UP000560658"/>
    </source>
</evidence>
<reference evidence="5" key="1">
    <citation type="submission" date="2020-08" db="EMBL/GenBank/DDBJ databases">
        <title>Genomic Encyclopedia of Type Strains, Phase IV (KMG-IV): sequencing the most valuable type-strain genomes for metagenomic binning, comparative biology and taxonomic classification.</title>
        <authorList>
            <person name="Goeker M."/>
        </authorList>
    </citation>
    <scope>NUCLEOTIDE SEQUENCE [LARGE SCALE GENOMIC DNA]</scope>
    <source>
        <strain evidence="5">DSM 105720</strain>
    </source>
</reference>
<dbReference type="InterPro" id="IPR009057">
    <property type="entry name" value="Homeodomain-like_sf"/>
</dbReference>
<evidence type="ECO:0000313" key="5">
    <source>
        <dbReference type="EMBL" id="MBB4042697.1"/>
    </source>
</evidence>
<sequence length="283" mass="32169">MRLKENIRTFDFTPSSIEIEVKKLTFIKELPNLLGSPHKVSFYQLMWVTEGSAELKIDFRKIRVGVNELLLISPGQVCEFDITSVYSGKMILFTDSFFTVTEVDADFLYSSQILSLSNLNQVVSVCPLLADNLIALLEEELKTSADKFQATIAQSLLRVILFEAERTLSSAYPPSSNKYNLAQSFHNAVEKHFRENKRLEYYTSLLAVSERVLSKEVKLLTGETPKVYLDKRVVLEAKRLLAYSKLSAKEIGFLLGFEEPGNFNNFFRKHTGLTPANFRASIK</sequence>
<dbReference type="PANTHER" id="PTHR43280">
    <property type="entry name" value="ARAC-FAMILY TRANSCRIPTIONAL REGULATOR"/>
    <property type="match status" value="1"/>
</dbReference>
<evidence type="ECO:0000256" key="3">
    <source>
        <dbReference type="ARBA" id="ARBA00023163"/>
    </source>
</evidence>